<feature type="region of interest" description="Disordered" evidence="1">
    <location>
        <begin position="177"/>
        <end position="196"/>
    </location>
</feature>
<feature type="region of interest" description="Disordered" evidence="1">
    <location>
        <begin position="80"/>
        <end position="111"/>
    </location>
</feature>
<gene>
    <name evidence="2" type="ORF">BDY21DRAFT_364591</name>
</gene>
<dbReference type="Proteomes" id="UP000799766">
    <property type="component" value="Unassembled WGS sequence"/>
</dbReference>
<feature type="compositionally biased region" description="Low complexity" evidence="1">
    <location>
        <begin position="409"/>
        <end position="426"/>
    </location>
</feature>
<name>A0A6A6NXA9_9PEZI</name>
<evidence type="ECO:0000313" key="2">
    <source>
        <dbReference type="EMBL" id="KAF2456386.1"/>
    </source>
</evidence>
<protein>
    <submittedName>
        <fullName evidence="2">Uncharacterized protein</fullName>
    </submittedName>
</protein>
<evidence type="ECO:0000256" key="1">
    <source>
        <dbReference type="SAM" id="MobiDB-lite"/>
    </source>
</evidence>
<sequence>MPVRPAISSYLGGRPDVEPSLVGGRLSDTTKSGTPDVVSAHQSDLNINTVSLPKATDTAMDLNASLRSLSLDSVSSAASTSASSDLAVSSPSSPSSSPRLTSAHSPASPSYCATPAASSSSLCLSMRRLSPRSSKHFSAGLPPSCDLEQHVVNGHVTEGVNASASAHKYYHHRRAHSYTGDHHQQRPVSAYPPSQWRRHSHNNHHLHLGHRYNHHRRHQYSPPAPPVSGRVGSSNQDTPALLLPSPLEVDGEINPFDAMSPATPSTDGANDPADEPHRRGNNDADNDNDINDIPLPAPHHDDVFSYDPLRASAWMMPERLWARLPARLRPHVTALQMAAAAVETSLGRLDELAGEVGGATDGQGARADCGSGVSGSGPQTEQQQERRKDAAADDDDDEKAPPPSPPPTATATSSTTAASASSTATANRAQTPVPIRHSLAPHLPASYPPKLALAPHLGIDPLHPLALRLAAELAGLREGWAGGSMQASIDGRQVCAGLVVSGGDIHVLKRTALYGGACVSVWMVFVSRSLVRNL</sequence>
<dbReference type="AlphaFoldDB" id="A0A6A6NXA9"/>
<feature type="region of interest" description="Disordered" evidence="1">
    <location>
        <begin position="1"/>
        <end position="40"/>
    </location>
</feature>
<reference evidence="2" key="1">
    <citation type="journal article" date="2020" name="Stud. Mycol.">
        <title>101 Dothideomycetes genomes: a test case for predicting lifestyles and emergence of pathogens.</title>
        <authorList>
            <person name="Haridas S."/>
            <person name="Albert R."/>
            <person name="Binder M."/>
            <person name="Bloem J."/>
            <person name="Labutti K."/>
            <person name="Salamov A."/>
            <person name="Andreopoulos B."/>
            <person name="Baker S."/>
            <person name="Barry K."/>
            <person name="Bills G."/>
            <person name="Bluhm B."/>
            <person name="Cannon C."/>
            <person name="Castanera R."/>
            <person name="Culley D."/>
            <person name="Daum C."/>
            <person name="Ezra D."/>
            <person name="Gonzalez J."/>
            <person name="Henrissat B."/>
            <person name="Kuo A."/>
            <person name="Liang C."/>
            <person name="Lipzen A."/>
            <person name="Lutzoni F."/>
            <person name="Magnuson J."/>
            <person name="Mondo S."/>
            <person name="Nolan M."/>
            <person name="Ohm R."/>
            <person name="Pangilinan J."/>
            <person name="Park H.-J."/>
            <person name="Ramirez L."/>
            <person name="Alfaro M."/>
            <person name="Sun H."/>
            <person name="Tritt A."/>
            <person name="Yoshinaga Y."/>
            <person name="Zwiers L.-H."/>
            <person name="Turgeon B."/>
            <person name="Goodwin S."/>
            <person name="Spatafora J."/>
            <person name="Crous P."/>
            <person name="Grigoriev I."/>
        </authorList>
    </citation>
    <scope>NUCLEOTIDE SEQUENCE</scope>
    <source>
        <strain evidence="2">ATCC 16933</strain>
    </source>
</reference>
<evidence type="ECO:0000313" key="3">
    <source>
        <dbReference type="Proteomes" id="UP000799766"/>
    </source>
</evidence>
<feature type="region of interest" description="Disordered" evidence="1">
    <location>
        <begin position="211"/>
        <end position="298"/>
    </location>
</feature>
<feature type="region of interest" description="Disordered" evidence="1">
    <location>
        <begin position="357"/>
        <end position="433"/>
    </location>
</feature>
<organism evidence="2 3">
    <name type="scientific">Lineolata rhizophorae</name>
    <dbReference type="NCBI Taxonomy" id="578093"/>
    <lineage>
        <taxon>Eukaryota</taxon>
        <taxon>Fungi</taxon>
        <taxon>Dikarya</taxon>
        <taxon>Ascomycota</taxon>
        <taxon>Pezizomycotina</taxon>
        <taxon>Dothideomycetes</taxon>
        <taxon>Dothideomycetes incertae sedis</taxon>
        <taxon>Lineolatales</taxon>
        <taxon>Lineolataceae</taxon>
        <taxon>Lineolata</taxon>
    </lineage>
</organism>
<dbReference type="EMBL" id="MU001683">
    <property type="protein sequence ID" value="KAF2456386.1"/>
    <property type="molecule type" value="Genomic_DNA"/>
</dbReference>
<proteinExistence type="predicted"/>
<keyword evidence="3" id="KW-1185">Reference proteome</keyword>
<accession>A0A6A6NXA9</accession>
<feature type="compositionally biased region" description="Low complexity" evidence="1">
    <location>
        <begin position="80"/>
        <end position="103"/>
    </location>
</feature>